<keyword evidence="3" id="KW-1185">Reference proteome</keyword>
<organism evidence="2 3">
    <name type="scientific">Dehalobacter restrictus (strain DSM 9455 / PER-K23)</name>
    <dbReference type="NCBI Taxonomy" id="871738"/>
    <lineage>
        <taxon>Bacteria</taxon>
        <taxon>Bacillati</taxon>
        <taxon>Bacillota</taxon>
        <taxon>Clostridia</taxon>
        <taxon>Eubacteriales</taxon>
        <taxon>Desulfitobacteriaceae</taxon>
        <taxon>Dehalobacter</taxon>
    </lineage>
</organism>
<evidence type="ECO:0000313" key="2">
    <source>
        <dbReference type="EMBL" id="AHF11468.1"/>
    </source>
</evidence>
<accession>A0ABM5PAC2</accession>
<keyword evidence="1" id="KW-1133">Transmembrane helix</keyword>
<dbReference type="EMBL" id="CP007033">
    <property type="protein sequence ID" value="AHF11468.1"/>
    <property type="molecule type" value="Genomic_DNA"/>
</dbReference>
<reference evidence="2 3" key="1">
    <citation type="journal article" date="2013" name="Stand. Genomic Sci.">
        <title>Complete genome sequence of Dehalobacter restrictus PER-K23(T.).</title>
        <authorList>
            <person name="Kruse T."/>
            <person name="Maillard J."/>
            <person name="Goodwin L."/>
            <person name="Woyke T."/>
            <person name="Teshima H."/>
            <person name="Bruce D."/>
            <person name="Detter C."/>
            <person name="Tapia R."/>
            <person name="Han C."/>
            <person name="Huntemann M."/>
            <person name="Wei C.L."/>
            <person name="Han J."/>
            <person name="Chen A."/>
            <person name="Kyrpides N."/>
            <person name="Szeto E."/>
            <person name="Markowitz V."/>
            <person name="Ivanova N."/>
            <person name="Pagani I."/>
            <person name="Pati A."/>
            <person name="Pitluck S."/>
            <person name="Nolan M."/>
            <person name="Holliger C."/>
            <person name="Smidt H."/>
        </authorList>
    </citation>
    <scope>NUCLEOTIDE SEQUENCE [LARGE SCALE GENOMIC DNA]</scope>
    <source>
        <strain evidence="3">DSM 9455</strain>
    </source>
</reference>
<feature type="transmembrane region" description="Helical" evidence="1">
    <location>
        <begin position="12"/>
        <end position="32"/>
    </location>
</feature>
<evidence type="ECO:0000313" key="3">
    <source>
        <dbReference type="Proteomes" id="UP000018934"/>
    </source>
</evidence>
<evidence type="ECO:0000256" key="1">
    <source>
        <dbReference type="SAM" id="Phobius"/>
    </source>
</evidence>
<keyword evidence="1" id="KW-0472">Membrane</keyword>
<gene>
    <name evidence="2" type="ORF">DEHRE_12340</name>
</gene>
<proteinExistence type="predicted"/>
<sequence>MVIMEYIYNKRICFFDGSVFVLIYLFCNDLGLK</sequence>
<dbReference type="Proteomes" id="UP000018934">
    <property type="component" value="Chromosome"/>
</dbReference>
<protein>
    <submittedName>
        <fullName evidence="2">Uncharacterized protein</fullName>
    </submittedName>
</protein>
<keyword evidence="1" id="KW-0812">Transmembrane</keyword>
<name>A0ABM5PAC2_DEHRP</name>